<reference evidence="2 3" key="1">
    <citation type="journal article" date="2017" name="Mol. Plant">
        <title>The Genome of Medicinal Plant Macleaya cordata Provides New Insights into Benzylisoquinoline Alkaloids Metabolism.</title>
        <authorList>
            <person name="Liu X."/>
            <person name="Liu Y."/>
            <person name="Huang P."/>
            <person name="Ma Y."/>
            <person name="Qing Z."/>
            <person name="Tang Q."/>
            <person name="Cao H."/>
            <person name="Cheng P."/>
            <person name="Zheng Y."/>
            <person name="Yuan Z."/>
            <person name="Zhou Y."/>
            <person name="Liu J."/>
            <person name="Tang Z."/>
            <person name="Zhuo Y."/>
            <person name="Zhang Y."/>
            <person name="Yu L."/>
            <person name="Huang J."/>
            <person name="Yang P."/>
            <person name="Peng Q."/>
            <person name="Zhang J."/>
            <person name="Jiang W."/>
            <person name="Zhang Z."/>
            <person name="Lin K."/>
            <person name="Ro D.K."/>
            <person name="Chen X."/>
            <person name="Xiong X."/>
            <person name="Shang Y."/>
            <person name="Huang S."/>
            <person name="Zeng J."/>
        </authorList>
    </citation>
    <scope>NUCLEOTIDE SEQUENCE [LARGE SCALE GENOMIC DNA]</scope>
    <source>
        <strain evidence="3">cv. BLH2017</strain>
        <tissue evidence="2">Root</tissue>
    </source>
</reference>
<dbReference type="OMA" id="CIYEKVE"/>
<organism evidence="2 3">
    <name type="scientific">Macleaya cordata</name>
    <name type="common">Five-seeded plume-poppy</name>
    <name type="synonym">Bocconia cordata</name>
    <dbReference type="NCBI Taxonomy" id="56857"/>
    <lineage>
        <taxon>Eukaryota</taxon>
        <taxon>Viridiplantae</taxon>
        <taxon>Streptophyta</taxon>
        <taxon>Embryophyta</taxon>
        <taxon>Tracheophyta</taxon>
        <taxon>Spermatophyta</taxon>
        <taxon>Magnoliopsida</taxon>
        <taxon>Ranunculales</taxon>
        <taxon>Papaveraceae</taxon>
        <taxon>Papaveroideae</taxon>
        <taxon>Macleaya</taxon>
    </lineage>
</organism>
<evidence type="ECO:0008006" key="4">
    <source>
        <dbReference type="Google" id="ProtNLM"/>
    </source>
</evidence>
<dbReference type="PANTHER" id="PTHR46293:SF11">
    <property type="entry name" value="E3 UBIQUITIN PROTEIN LIGASE DRIP1-LIKE"/>
    <property type="match status" value="1"/>
</dbReference>
<gene>
    <name evidence="2" type="ORF">BVC80_8773g15</name>
</gene>
<sequence length="317" mass="35261">MTSTRKKKRSLSSLAIAPTTRKAGTSGAKAVPKMPGKSQEIKRRLENGKDKIEEKSHLGQSSSLKCSTKLPIVYKKQAGPSQVAHTMDGPSTNLETSFNGKDKHVNWEGLSVLAETANRKDELNVPLLGLPAFDSETKDKLNMINAKDLKRGARESISNKRNNIVDLNKSLIPEEIPEPTPNGATEFIDSREKRVAASAANGFTDKSLRRLYPIWFTLRACQAKKGDPYPQIPKPYIRIKDGNLPVSYVSKYIVQKLNLKHDSEVELMCCDQTLVPSATLNSLVDMWVRFTSNTDGLIGRSNSDADKFVMVLTYRRK</sequence>
<proteinExistence type="predicted"/>
<dbReference type="STRING" id="56857.A0A200QSG0"/>
<comment type="caution">
    <text evidence="2">The sequence shown here is derived from an EMBL/GenBank/DDBJ whole genome shotgun (WGS) entry which is preliminary data.</text>
</comment>
<dbReference type="AlphaFoldDB" id="A0A200QSG0"/>
<dbReference type="Proteomes" id="UP000195402">
    <property type="component" value="Unassembled WGS sequence"/>
</dbReference>
<feature type="compositionally biased region" description="Basic residues" evidence="1">
    <location>
        <begin position="1"/>
        <end position="10"/>
    </location>
</feature>
<evidence type="ECO:0000256" key="1">
    <source>
        <dbReference type="SAM" id="MobiDB-lite"/>
    </source>
</evidence>
<dbReference type="GO" id="GO:0004842">
    <property type="term" value="F:ubiquitin-protein transferase activity"/>
    <property type="evidence" value="ECO:0007669"/>
    <property type="project" value="InterPro"/>
</dbReference>
<evidence type="ECO:0000313" key="3">
    <source>
        <dbReference type="Proteomes" id="UP000195402"/>
    </source>
</evidence>
<evidence type="ECO:0000313" key="2">
    <source>
        <dbReference type="EMBL" id="OVA13385.1"/>
    </source>
</evidence>
<keyword evidence="3" id="KW-1185">Reference proteome</keyword>
<dbReference type="InParanoid" id="A0A200QSG0"/>
<dbReference type="InterPro" id="IPR044807">
    <property type="entry name" value="DRIP1-like"/>
</dbReference>
<name>A0A200QSG0_MACCD</name>
<protein>
    <recommendedName>
        <fullName evidence="4">E3 ubiquitin protein ligase DRIP2-like</fullName>
    </recommendedName>
</protein>
<dbReference type="EMBL" id="MVGT01001148">
    <property type="protein sequence ID" value="OVA13385.1"/>
    <property type="molecule type" value="Genomic_DNA"/>
</dbReference>
<dbReference type="PANTHER" id="PTHR46293">
    <property type="entry name" value="E3 UBIQUITIN PROTEIN LIGASE DRIP1"/>
    <property type="match status" value="1"/>
</dbReference>
<dbReference type="OrthoDB" id="1305878at2759"/>
<feature type="region of interest" description="Disordered" evidence="1">
    <location>
        <begin position="1"/>
        <end position="40"/>
    </location>
</feature>
<dbReference type="Gene3D" id="3.10.20.90">
    <property type="entry name" value="Phosphatidylinositol 3-kinase Catalytic Subunit, Chain A, domain 1"/>
    <property type="match status" value="1"/>
</dbReference>
<accession>A0A200QSG0</accession>